<dbReference type="AlphaFoldDB" id="A0A4Q1KV57"/>
<comment type="caution">
    <text evidence="2">The sequence shown here is derived from an EMBL/GenBank/DDBJ whole genome shotgun (WGS) entry which is preliminary data.</text>
</comment>
<accession>A0A4Q1KV57</accession>
<keyword evidence="1" id="KW-0732">Signal</keyword>
<feature type="chain" id="PRO_5020261605" evidence="1">
    <location>
        <begin position="21"/>
        <end position="1220"/>
    </location>
</feature>
<evidence type="ECO:0000313" key="3">
    <source>
        <dbReference type="Proteomes" id="UP000289734"/>
    </source>
</evidence>
<dbReference type="PROSITE" id="PS51257">
    <property type="entry name" value="PROKAR_LIPOPROTEIN"/>
    <property type="match status" value="1"/>
</dbReference>
<sequence>MALKKIILLSILFLSCYSFAQNDKTLFWEISGNGLTKKSYLYGTMHVSEKVSYHLSDAFFKNLLASDMVGNESDPETWDDITNLLSENEIVSSFNAYSAFYKEPVKKEEIKTIFNNNNNYFSNMLSSMEGKTADFQEDTVLDMFIYQTGRKYKKEIVGLEDAKESIIQLMKINEEDVKPVEENIQILTKIFKNRPFITVLNEYYREKDVVMLDSIYKLIFPKKAHDALIVNRNKIMANSIDELIKKGSLFSAVGAAHLAGKEGMIELLRGKGYTVTPIFDTLTSIGQKTKKDIETYFPNPGFVVTTIRDGMIEMPLTKNVINEFQNTGSPDFTNGGVINIKRIPLNYFLNKNNEAYNPKSLDSLLYENIPGEILEKKFFQTEHYSGYDIKNVSKTGKNQRYRFYITPLELIAVSMIGPGNYVRQFENEVFNSIKLKEFNTNWNQFKPEKGSFLVEIPSFNFVYGNSAEEINNIDIQAYDSTEKGYYFLTEKTLNNVSNLEDTSFEHNQIHYEFYLQHDVKIVESNHDKVSNSFTSSSKIGDKNINLKTIINGNKYYLLGTVSVSDNNKKRFFDSFKIAQPKYKSKTEIFTDSISEFKISIPYKENESLFVSNQSKNNTLYKNYNFNSETGRTIFLEHNKKHRFANSIPIDSLKANIKKYFLNKEYDYDYENYYEDDDEMYYSFPSSLLNYSLYTKKGLSFSLWNKLISKNETNYEIISKDFDYNENTNTYVFNAIVSKPNATQAVKHKVLFKENNYYRLKTLVNKNYKNDDAFIENTFNSIEITKKKDSLAEMNKLKLFIDELKSEKDTIRTTAINDIYQLKLVKEDFDLLKEFLTTYKFKQSENNVVEALIANMSDIQDDRVIPFLTDYYKKEETLSNVQLSILKTISEQKNKAAYQKIMELMEFSLPISELEYEINSLFYYFEKDAENSKELFPKIFQFYSVKEYSKPIISFYNTLLEKNLIPAKKAESNLKMILTNAKLDYKRLLSWNKKNATDETTDDELNGYTDRTIVDDFIPYINFLSYFPKNKEAIDLLTNVKKLNIEELNIELIRLGIVNDTFSENEIKEALSKPETRFLTVNLLLNKNKKDLVTFSDDEIALAAISNLQNLKAKDSLSFIEKRKLIQNEREVTYYFYKTKQQASEYITSGEILHTLAFVMENEKINPLAFKYYGSILIDEDEELSDLIDRTILKSIHEKHYRASFEKIKHSGVNPFLFNGF</sequence>
<feature type="signal peptide" evidence="1">
    <location>
        <begin position="1"/>
        <end position="20"/>
    </location>
</feature>
<dbReference type="InterPro" id="IPR047111">
    <property type="entry name" value="YbaP-like"/>
</dbReference>
<dbReference type="Pfam" id="PF01963">
    <property type="entry name" value="TraB_PrgY_gumN"/>
    <property type="match status" value="1"/>
</dbReference>
<dbReference type="InterPro" id="IPR002816">
    <property type="entry name" value="TraB/PrgY/GumN_fam"/>
</dbReference>
<proteinExistence type="predicted"/>
<organism evidence="2 3">
    <name type="scientific">Flavobacterium piscinae</name>
    <dbReference type="NCBI Taxonomy" id="2506424"/>
    <lineage>
        <taxon>Bacteria</taxon>
        <taxon>Pseudomonadati</taxon>
        <taxon>Bacteroidota</taxon>
        <taxon>Flavobacteriia</taxon>
        <taxon>Flavobacteriales</taxon>
        <taxon>Flavobacteriaceae</taxon>
        <taxon>Flavobacterium</taxon>
    </lineage>
</organism>
<dbReference type="PANTHER" id="PTHR40590">
    <property type="entry name" value="CYTOPLASMIC PROTEIN-RELATED"/>
    <property type="match status" value="1"/>
</dbReference>
<protein>
    <submittedName>
        <fullName evidence="2">TraB/GumN family protein</fullName>
    </submittedName>
</protein>
<evidence type="ECO:0000313" key="2">
    <source>
        <dbReference type="EMBL" id="RXR34088.1"/>
    </source>
</evidence>
<dbReference type="Proteomes" id="UP000289734">
    <property type="component" value="Unassembled WGS sequence"/>
</dbReference>
<gene>
    <name evidence="2" type="ORF">EQG68_03365</name>
</gene>
<dbReference type="PANTHER" id="PTHR40590:SF1">
    <property type="entry name" value="CYTOPLASMIC PROTEIN"/>
    <property type="match status" value="1"/>
</dbReference>
<dbReference type="EMBL" id="SBKQ01000003">
    <property type="protein sequence ID" value="RXR34088.1"/>
    <property type="molecule type" value="Genomic_DNA"/>
</dbReference>
<evidence type="ECO:0000256" key="1">
    <source>
        <dbReference type="SAM" id="SignalP"/>
    </source>
</evidence>
<dbReference type="OrthoDB" id="9798714at2"/>
<reference evidence="3" key="1">
    <citation type="submission" date="2019-01" db="EMBL/GenBank/DDBJ databases">
        <title>Cytophagaceae bacterium strain CAR-16.</title>
        <authorList>
            <person name="Chen W.-M."/>
        </authorList>
    </citation>
    <scope>NUCLEOTIDE SEQUENCE [LARGE SCALE GENOMIC DNA]</scope>
    <source>
        <strain evidence="3">ICH-30</strain>
    </source>
</reference>
<name>A0A4Q1KV57_9FLAO</name>
<dbReference type="CDD" id="cd14789">
    <property type="entry name" value="Tiki"/>
    <property type="match status" value="1"/>
</dbReference>
<keyword evidence="3" id="KW-1185">Reference proteome</keyword>